<dbReference type="InterPro" id="IPR015077">
    <property type="entry name" value="DUF1858"/>
</dbReference>
<evidence type="ECO:0000313" key="9">
    <source>
        <dbReference type="Proteomes" id="UP000576480"/>
    </source>
</evidence>
<evidence type="ECO:0000259" key="1">
    <source>
        <dbReference type="Pfam" id="PF08984"/>
    </source>
</evidence>
<dbReference type="EMBL" id="BLRU01000071">
    <property type="protein sequence ID" value="GFP19394.1"/>
    <property type="molecule type" value="Genomic_DNA"/>
</dbReference>
<dbReference type="Proteomes" id="UP000574717">
    <property type="component" value="Unassembled WGS sequence"/>
</dbReference>
<dbReference type="Proteomes" id="UP000580051">
    <property type="component" value="Unassembled WGS sequence"/>
</dbReference>
<dbReference type="Gene3D" id="1.10.3910.10">
    <property type="entry name" value="SP0561-like"/>
    <property type="match status" value="1"/>
</dbReference>
<dbReference type="InterPro" id="IPR038062">
    <property type="entry name" value="ScdA-like_N_sf"/>
</dbReference>
<feature type="domain" description="DUF1858" evidence="1">
    <location>
        <begin position="3"/>
        <end position="56"/>
    </location>
</feature>
<evidence type="ECO:0000313" key="11">
    <source>
        <dbReference type="Proteomes" id="UP000588083"/>
    </source>
</evidence>
<dbReference type="SUPFAM" id="SSF140683">
    <property type="entry name" value="SP0561-like"/>
    <property type="match status" value="1"/>
</dbReference>
<evidence type="ECO:0000313" key="2">
    <source>
        <dbReference type="EMBL" id="GFP19394.1"/>
    </source>
</evidence>
<dbReference type="EMBL" id="BLRV01000272">
    <property type="protein sequence ID" value="GFP22222.1"/>
    <property type="molecule type" value="Genomic_DNA"/>
</dbReference>
<evidence type="ECO:0000313" key="6">
    <source>
        <dbReference type="EMBL" id="GFP39902.1"/>
    </source>
</evidence>
<keyword evidence="11" id="KW-1185">Reference proteome</keyword>
<evidence type="ECO:0000313" key="8">
    <source>
        <dbReference type="Proteomes" id="UP000574717"/>
    </source>
</evidence>
<dbReference type="Proteomes" id="UP000576480">
    <property type="component" value="Unassembled WGS sequence"/>
</dbReference>
<evidence type="ECO:0000313" key="5">
    <source>
        <dbReference type="EMBL" id="GFP35322.1"/>
    </source>
</evidence>
<sequence>MKITKDTTILEALQAHPRSREIFIKHGLGCIACMGATMESIESGARMHGMEPDELVQDLNRIIEENSASETPVP</sequence>
<evidence type="ECO:0000313" key="3">
    <source>
        <dbReference type="EMBL" id="GFP22222.1"/>
    </source>
</evidence>
<dbReference type="Proteomes" id="UP000569018">
    <property type="component" value="Unassembled WGS sequence"/>
</dbReference>
<dbReference type="InterPro" id="IPR023883">
    <property type="entry name" value="CHP03980_redox-disulphide"/>
</dbReference>
<gene>
    <name evidence="2" type="ORF">HKBW3S03_00899</name>
    <name evidence="3" type="ORF">HKBW3S06_01449</name>
    <name evidence="4" type="ORF">HKBW3S34_00923</name>
    <name evidence="5" type="ORF">HKBW3S43_01114</name>
    <name evidence="6" type="ORF">HKBW3S47_01599</name>
</gene>
<evidence type="ECO:0000313" key="10">
    <source>
        <dbReference type="Proteomes" id="UP000580051"/>
    </source>
</evidence>
<organism evidence="6 7">
    <name type="scientific">Candidatus Hakubella thermalkaliphila</name>
    <dbReference type="NCBI Taxonomy" id="2754717"/>
    <lineage>
        <taxon>Bacteria</taxon>
        <taxon>Bacillati</taxon>
        <taxon>Actinomycetota</taxon>
        <taxon>Actinomycetota incertae sedis</taxon>
        <taxon>Candidatus Hakubellales</taxon>
        <taxon>Candidatus Hakubellaceae</taxon>
        <taxon>Candidatus Hakubella</taxon>
    </lineage>
</organism>
<dbReference type="EMBL" id="BLRZ01000035">
    <property type="protein sequence ID" value="GFP30003.1"/>
    <property type="molecule type" value="Genomic_DNA"/>
</dbReference>
<dbReference type="Pfam" id="PF08984">
    <property type="entry name" value="DUF1858"/>
    <property type="match status" value="1"/>
</dbReference>
<reference evidence="7 8" key="1">
    <citation type="journal article" date="2020" name="Front. Microbiol.">
        <title>Single-cell genomics of novel Actinobacteria with the Wood-Ljungdahl pathway discovered in a serpentinizing system.</title>
        <authorList>
            <person name="Merino N."/>
            <person name="Kawai M."/>
            <person name="Boyd E.S."/>
            <person name="Colman D.R."/>
            <person name="McGlynn S.E."/>
            <person name="Nealson K.H."/>
            <person name="Kurokawa K."/>
            <person name="Hongoh Y."/>
        </authorList>
    </citation>
    <scope>NUCLEOTIDE SEQUENCE [LARGE SCALE GENOMIC DNA]</scope>
    <source>
        <strain evidence="2 8">S03</strain>
        <strain evidence="3 10">S06</strain>
        <strain evidence="4 11">S34</strain>
        <strain evidence="5 9">S43</strain>
        <strain evidence="6 7">S47</strain>
    </source>
</reference>
<protein>
    <recommendedName>
        <fullName evidence="1">DUF1858 domain-containing protein</fullName>
    </recommendedName>
</protein>
<accession>A0A6V8Q9V5</accession>
<comment type="caution">
    <text evidence="6">The sequence shown here is derived from an EMBL/GenBank/DDBJ whole genome shotgun (WGS) entry which is preliminary data.</text>
</comment>
<proteinExistence type="predicted"/>
<dbReference type="AlphaFoldDB" id="A0A6V8Q9V5"/>
<dbReference type="Proteomes" id="UP000588083">
    <property type="component" value="Unassembled WGS sequence"/>
</dbReference>
<dbReference type="EMBL" id="BLSB01000082">
    <property type="protein sequence ID" value="GFP35322.1"/>
    <property type="molecule type" value="Genomic_DNA"/>
</dbReference>
<evidence type="ECO:0000313" key="4">
    <source>
        <dbReference type="EMBL" id="GFP30003.1"/>
    </source>
</evidence>
<name>A0A6V8Q9V5_9ACTN</name>
<dbReference type="PANTHER" id="PTHR39341:SF1">
    <property type="entry name" value="DUF1858 DOMAIN-CONTAINING PROTEIN"/>
    <property type="match status" value="1"/>
</dbReference>
<dbReference type="EMBL" id="BLSD01000105">
    <property type="protein sequence ID" value="GFP39902.1"/>
    <property type="molecule type" value="Genomic_DNA"/>
</dbReference>
<dbReference type="RefSeq" id="WP_176227243.1">
    <property type="nucleotide sequence ID" value="NZ_BLRU01000071.1"/>
</dbReference>
<dbReference type="NCBIfam" id="TIGR03980">
    <property type="entry name" value="prismane_assoc"/>
    <property type="match status" value="1"/>
</dbReference>
<evidence type="ECO:0000313" key="7">
    <source>
        <dbReference type="Proteomes" id="UP000569018"/>
    </source>
</evidence>
<dbReference type="PANTHER" id="PTHR39341">
    <property type="entry name" value="BSL7085 PROTEIN"/>
    <property type="match status" value="1"/>
</dbReference>